<sequence length="778" mass="83721">MALNQADALAELERANQQRLKKEFSGRAGTKFVSEVRESMLFQYNWGDLLSAAPTALSLLGACHVASSSQEAAAISLGSAMPQGGWKHMQVAQKPTLKACLVYVGDCGVKAFSIAATNMDAIAGTAGDLTDIVTEVIRSTQKLPDPGYARILDNKLNQLRRLSDSCLKYADDTEKAFDVWLLCVTEFHTASVQKHGTTEAESEENTSKRLQAEIEATYTQDTIKSAEKYANEMLKSLNKAEDAFQKANDDVPSAWETCAMGAINSIAQAGPSIVAQALPALINGMNPAAAVSSIAGALGQAASQGAANAPGGNPLVSTMIGAVAGQAASNGSKSTGVLAAASKEVTPPADPAYTTAPLIAPFINDFYAYLTSGPDNGIDWTKFKDSKKDADGKVQKAHGLTWLLTNVQQQEKSAKLGTGQPSVELKDAFAKTIKTIESIKAEVLKSSDLGSAKTPADTIKTWQTNMKEVKATVLQLETTAKSFPGTSTSTPQMRNLKIDVPKTDYTAQNAALSAATEKLAINQKALESAQQNYQTAAESALKVQQELTAIQTKLKGLEVEGQTLEKVKEILVDCIATLVQLKVQINKLKSFFGALSTMVRMVVQNKVKKFDEDVSSLAEDANKKQILRLTDMDIEIIYSSTLQIKAYFELLQTIARMYSTMHVQHVSKGIDLVWDLSQVLKDESQVRAKRDALNNWAEAASKAIMKTIGDKQNEIKEGLRERIDSIAEQTQMLEKVGVPKPDPVFVAAMKTGAATVTEHVDKNISRGLAVEVNDDISC</sequence>
<name>A0ABR3RDJ7_9PLEO</name>
<dbReference type="PANTHER" id="PTHR33488:SF2">
    <property type="entry name" value="EARLY ENDOSOME ANTIGEN 1-LIKE"/>
    <property type="match status" value="1"/>
</dbReference>
<evidence type="ECO:0000313" key="2">
    <source>
        <dbReference type="EMBL" id="KAL1602511.1"/>
    </source>
</evidence>
<accession>A0ABR3RDJ7</accession>
<dbReference type="PANTHER" id="PTHR33488">
    <property type="entry name" value="ZGC:162509"/>
    <property type="match status" value="1"/>
</dbReference>
<evidence type="ECO:0000256" key="1">
    <source>
        <dbReference type="SAM" id="Coils"/>
    </source>
</evidence>
<evidence type="ECO:0000313" key="3">
    <source>
        <dbReference type="Proteomes" id="UP001521785"/>
    </source>
</evidence>
<dbReference type="Proteomes" id="UP001521785">
    <property type="component" value="Unassembled WGS sequence"/>
</dbReference>
<keyword evidence="3" id="KW-1185">Reference proteome</keyword>
<reference evidence="2 3" key="1">
    <citation type="submission" date="2024-02" db="EMBL/GenBank/DDBJ databases">
        <title>De novo assembly and annotation of 12 fungi associated with fruit tree decline syndrome in Ontario, Canada.</title>
        <authorList>
            <person name="Sulman M."/>
            <person name="Ellouze W."/>
            <person name="Ilyukhin E."/>
        </authorList>
    </citation>
    <scope>NUCLEOTIDE SEQUENCE [LARGE SCALE GENOMIC DNA]</scope>
    <source>
        <strain evidence="2 3">M42-189</strain>
    </source>
</reference>
<keyword evidence="1" id="KW-0175">Coiled coil</keyword>
<dbReference type="EMBL" id="JAKJXO020000007">
    <property type="protein sequence ID" value="KAL1602511.1"/>
    <property type="molecule type" value="Genomic_DNA"/>
</dbReference>
<protein>
    <submittedName>
        <fullName evidence="2">Uncharacterized protein</fullName>
    </submittedName>
</protein>
<gene>
    <name evidence="2" type="ORF">SLS60_005927</name>
</gene>
<feature type="coiled-coil region" evidence="1">
    <location>
        <begin position="512"/>
        <end position="560"/>
    </location>
</feature>
<organism evidence="2 3">
    <name type="scientific">Paraconiothyrium brasiliense</name>
    <dbReference type="NCBI Taxonomy" id="300254"/>
    <lineage>
        <taxon>Eukaryota</taxon>
        <taxon>Fungi</taxon>
        <taxon>Dikarya</taxon>
        <taxon>Ascomycota</taxon>
        <taxon>Pezizomycotina</taxon>
        <taxon>Dothideomycetes</taxon>
        <taxon>Pleosporomycetidae</taxon>
        <taxon>Pleosporales</taxon>
        <taxon>Massarineae</taxon>
        <taxon>Didymosphaeriaceae</taxon>
        <taxon>Paraconiothyrium</taxon>
    </lineage>
</organism>
<feature type="coiled-coil region" evidence="1">
    <location>
        <begin position="200"/>
        <end position="250"/>
    </location>
</feature>
<comment type="caution">
    <text evidence="2">The sequence shown here is derived from an EMBL/GenBank/DDBJ whole genome shotgun (WGS) entry which is preliminary data.</text>
</comment>
<proteinExistence type="predicted"/>